<feature type="non-terminal residue" evidence="1">
    <location>
        <position position="1"/>
    </location>
</feature>
<comment type="caution">
    <text evidence="1">The sequence shown here is derived from an EMBL/GenBank/DDBJ whole genome shotgun (WGS) entry which is preliminary data.</text>
</comment>
<evidence type="ECO:0000313" key="2">
    <source>
        <dbReference type="Proteomes" id="UP001642464"/>
    </source>
</evidence>
<reference evidence="1 2" key="1">
    <citation type="submission" date="2024-02" db="EMBL/GenBank/DDBJ databases">
        <authorList>
            <person name="Chen Y."/>
            <person name="Shah S."/>
            <person name="Dougan E. K."/>
            <person name="Thang M."/>
            <person name="Chan C."/>
        </authorList>
    </citation>
    <scope>NUCLEOTIDE SEQUENCE [LARGE SCALE GENOMIC DNA]</scope>
</reference>
<protein>
    <submittedName>
        <fullName evidence="1">Uncharacterized protein</fullName>
    </submittedName>
</protein>
<organism evidence="1 2">
    <name type="scientific">Durusdinium trenchii</name>
    <dbReference type="NCBI Taxonomy" id="1381693"/>
    <lineage>
        <taxon>Eukaryota</taxon>
        <taxon>Sar</taxon>
        <taxon>Alveolata</taxon>
        <taxon>Dinophyceae</taxon>
        <taxon>Suessiales</taxon>
        <taxon>Symbiodiniaceae</taxon>
        <taxon>Durusdinium</taxon>
    </lineage>
</organism>
<keyword evidence="2" id="KW-1185">Reference proteome</keyword>
<name>A0ABP0MDB0_9DINO</name>
<sequence>ASCVSAIEAARDVVADIGQEAASASSGLTDLAGCGITNSERDCQRVFAKKYSLSVPIPFSYLKTESGQEIPLLKLRHWVEYLDDYRFGELLHFACMVMKAVGVVERKSDYATKDTEGNFDLVLQKAAEEACYMCNVGVMDASGQKYNAVLLNVIGDWPFLKKSGPFQRSFMSVQKKKTTRNPPGGVCHQCLAGVAPWAWEQIGTRRPDWIATVATQSPFDGPSALASVPHVANRLEMMWAWDWFHCWHLGVGKCFLASSIALLSERENGSSIDERFASLTERYHSWCRANGQRRQVVKLSKDLVGWPSTNVFPTGIWHKGQLTTSLMAWLEAECSASDFSDDPFLQAVSEATGAIQNCIRQMYHEVIFLTPAKAERIANEGMRFLRRYLSLADMSKRPALQRTMERYLMSVYHEFEK</sequence>
<feature type="non-terminal residue" evidence="1">
    <location>
        <position position="417"/>
    </location>
</feature>
<proteinExistence type="predicted"/>
<accession>A0ABP0MDB0</accession>
<evidence type="ECO:0000313" key="1">
    <source>
        <dbReference type="EMBL" id="CAK9049131.1"/>
    </source>
</evidence>
<dbReference type="Proteomes" id="UP001642464">
    <property type="component" value="Unassembled WGS sequence"/>
</dbReference>
<dbReference type="EMBL" id="CAXAMM010021009">
    <property type="protein sequence ID" value="CAK9049131.1"/>
    <property type="molecule type" value="Genomic_DNA"/>
</dbReference>
<gene>
    <name evidence="1" type="ORF">SCF082_LOCUS27263</name>
</gene>